<name>A0ABS6U884_9PSEU</name>
<organism evidence="7 8">
    <name type="scientific">Pseudonocardia oceani</name>
    <dbReference type="NCBI Taxonomy" id="2792013"/>
    <lineage>
        <taxon>Bacteria</taxon>
        <taxon>Bacillati</taxon>
        <taxon>Actinomycetota</taxon>
        <taxon>Actinomycetes</taxon>
        <taxon>Pseudonocardiales</taxon>
        <taxon>Pseudonocardiaceae</taxon>
        <taxon>Pseudonocardia</taxon>
    </lineage>
</organism>
<feature type="domain" description="NADH:flavin oxidoreductase/NADH oxidase N-terminal" evidence="6">
    <location>
        <begin position="13"/>
        <end position="336"/>
    </location>
</feature>
<evidence type="ECO:0000256" key="4">
    <source>
        <dbReference type="ARBA" id="ARBA00022857"/>
    </source>
</evidence>
<sequence>MADFLRFKETFMLLDPFKVRGLELPNRVIMAPMSQRSANETGCASSWHLVHYGSRAVGGVGLVMIEDSAVSPEGRGHGGALGLYTDEQAAALAPIVEFCHEQGAKVGVQLGHTGRKAFADSDALNQVVGATGAPFNASSHQPHALTDEEICDLVAAFGQAAARASQVGVDVIEIHASNGYLIHEFLSPLTNHRSGPYGGGPEANSRFLLEIVERVRAACGPGMPLFVRLAIDDLADGGWHADDAIPVIHQLSRAGCDAIDAAAGGAVEGASSFEIPVDFRNLAAQVRERTGMPTIVAGGISSAEAAEAALAGRDCDLVAIGRLLLTNPFWVNSLKEPTQAK</sequence>
<dbReference type="Pfam" id="PF00724">
    <property type="entry name" value="Oxidored_FMN"/>
    <property type="match status" value="1"/>
</dbReference>
<dbReference type="InterPro" id="IPR044152">
    <property type="entry name" value="YqjM-like"/>
</dbReference>
<evidence type="ECO:0000313" key="8">
    <source>
        <dbReference type="Proteomes" id="UP000694300"/>
    </source>
</evidence>
<keyword evidence="8" id="KW-1185">Reference proteome</keyword>
<keyword evidence="3" id="KW-0288">FMN</keyword>
<comment type="cofactor">
    <cofactor evidence="1">
        <name>FMN</name>
        <dbReference type="ChEBI" id="CHEBI:58210"/>
    </cofactor>
</comment>
<evidence type="ECO:0000313" key="7">
    <source>
        <dbReference type="EMBL" id="MBW0128442.1"/>
    </source>
</evidence>
<evidence type="ECO:0000256" key="2">
    <source>
        <dbReference type="ARBA" id="ARBA00022630"/>
    </source>
</evidence>
<dbReference type="EMBL" id="JADQDF010000001">
    <property type="protein sequence ID" value="MBW0128442.1"/>
    <property type="molecule type" value="Genomic_DNA"/>
</dbReference>
<gene>
    <name evidence="7" type="ORF">I4I82_12165</name>
</gene>
<keyword evidence="4" id="KW-0521">NADP</keyword>
<accession>A0ABS6U884</accession>
<keyword evidence="2" id="KW-0285">Flavoprotein</keyword>
<dbReference type="PANTHER" id="PTHR43303">
    <property type="entry name" value="NADPH DEHYDROGENASE C23G7.10C-RELATED"/>
    <property type="match status" value="1"/>
</dbReference>
<evidence type="ECO:0000256" key="5">
    <source>
        <dbReference type="ARBA" id="ARBA00023002"/>
    </source>
</evidence>
<dbReference type="PANTHER" id="PTHR43303:SF4">
    <property type="entry name" value="NADPH DEHYDROGENASE C23G7.10C-RELATED"/>
    <property type="match status" value="1"/>
</dbReference>
<evidence type="ECO:0000256" key="1">
    <source>
        <dbReference type="ARBA" id="ARBA00001917"/>
    </source>
</evidence>
<proteinExistence type="predicted"/>
<dbReference type="InterPro" id="IPR001155">
    <property type="entry name" value="OxRdtase_FMN_N"/>
</dbReference>
<reference evidence="7 8" key="1">
    <citation type="submission" date="2020-11" db="EMBL/GenBank/DDBJ databases">
        <title>Pseudonocardia abyssalis sp. nov. and Pseudonocardia oceani sp. nov., description and phylogenomic analysis of two novel actinomycetes isolated from the deep Southern Ocean.</title>
        <authorList>
            <person name="Parra J."/>
        </authorList>
    </citation>
    <scope>NUCLEOTIDE SEQUENCE [LARGE SCALE GENOMIC DNA]</scope>
    <source>
        <strain evidence="8">KRD185</strain>
    </source>
</reference>
<protein>
    <submittedName>
        <fullName evidence="7">tRNA-dihydrouridine synthase</fullName>
    </submittedName>
</protein>
<keyword evidence="5" id="KW-0560">Oxidoreductase</keyword>
<dbReference type="Proteomes" id="UP000694300">
    <property type="component" value="Unassembled WGS sequence"/>
</dbReference>
<evidence type="ECO:0000256" key="3">
    <source>
        <dbReference type="ARBA" id="ARBA00022643"/>
    </source>
</evidence>
<dbReference type="RefSeq" id="WP_218594469.1">
    <property type="nucleotide sequence ID" value="NZ_JADQDE010000505.1"/>
</dbReference>
<evidence type="ECO:0000259" key="6">
    <source>
        <dbReference type="Pfam" id="PF00724"/>
    </source>
</evidence>
<comment type="caution">
    <text evidence="7">The sequence shown here is derived from an EMBL/GenBank/DDBJ whole genome shotgun (WGS) entry which is preliminary data.</text>
</comment>